<dbReference type="InterPro" id="IPR006135">
    <property type="entry name" value="T3SS_substrate_exporter"/>
</dbReference>
<dbReference type="RefSeq" id="WP_197079167.1">
    <property type="nucleotide sequence ID" value="NZ_CP046457.1"/>
</dbReference>
<dbReference type="GO" id="GO:0009306">
    <property type="term" value="P:protein secretion"/>
    <property type="evidence" value="ECO:0007669"/>
    <property type="project" value="InterPro"/>
</dbReference>
<dbReference type="Proteomes" id="UP000426444">
    <property type="component" value="Chromosome"/>
</dbReference>
<evidence type="ECO:0000256" key="3">
    <source>
        <dbReference type="ARBA" id="ARBA00021622"/>
    </source>
</evidence>
<keyword evidence="8 12" id="KW-0653">Protein transport</keyword>
<keyword evidence="11 12" id="KW-1006">Bacterial flagellum protein export</keyword>
<evidence type="ECO:0000256" key="4">
    <source>
        <dbReference type="ARBA" id="ARBA00022448"/>
    </source>
</evidence>
<evidence type="ECO:0000256" key="12">
    <source>
        <dbReference type="RuleBase" id="RU364091"/>
    </source>
</evidence>
<dbReference type="Gene3D" id="3.40.1690.10">
    <property type="entry name" value="secretion proteins EscU"/>
    <property type="match status" value="1"/>
</dbReference>
<dbReference type="KEGG" id="salq:SYNTR_0589"/>
<dbReference type="NCBIfam" id="TIGR00328">
    <property type="entry name" value="flhB"/>
    <property type="match status" value="1"/>
</dbReference>
<feature type="transmembrane region" description="Helical" evidence="12">
    <location>
        <begin position="196"/>
        <end position="224"/>
    </location>
</feature>
<dbReference type="FunFam" id="3.40.1690.10:FF:000001">
    <property type="entry name" value="Flagellar biosynthetic protein FlhB"/>
    <property type="match status" value="1"/>
</dbReference>
<gene>
    <name evidence="12" type="primary">flhB</name>
    <name evidence="13" type="ORF">SYNTR_0589</name>
</gene>
<evidence type="ECO:0000256" key="9">
    <source>
        <dbReference type="ARBA" id="ARBA00022989"/>
    </source>
</evidence>
<dbReference type="InterPro" id="IPR006136">
    <property type="entry name" value="FlhB"/>
</dbReference>
<evidence type="ECO:0000256" key="6">
    <source>
        <dbReference type="ARBA" id="ARBA00022692"/>
    </source>
</evidence>
<keyword evidence="7 12" id="KW-1005">Bacterial flagellum biogenesis</keyword>
<name>A0A6I6DET6_9FIRM</name>
<evidence type="ECO:0000256" key="5">
    <source>
        <dbReference type="ARBA" id="ARBA00022475"/>
    </source>
</evidence>
<keyword evidence="4 12" id="KW-0813">Transport</keyword>
<evidence type="ECO:0000256" key="8">
    <source>
        <dbReference type="ARBA" id="ARBA00022927"/>
    </source>
</evidence>
<evidence type="ECO:0000256" key="2">
    <source>
        <dbReference type="ARBA" id="ARBA00010690"/>
    </source>
</evidence>
<evidence type="ECO:0000313" key="13">
    <source>
        <dbReference type="EMBL" id="QGT99182.1"/>
    </source>
</evidence>
<keyword evidence="13" id="KW-0969">Cilium</keyword>
<dbReference type="GO" id="GO:0044780">
    <property type="term" value="P:bacterial-type flagellum assembly"/>
    <property type="evidence" value="ECO:0007669"/>
    <property type="project" value="InterPro"/>
</dbReference>
<comment type="subcellular location">
    <subcellularLocation>
        <location evidence="1">Cell membrane</location>
        <topology evidence="1">Multi-pass membrane protein</topology>
    </subcellularLocation>
</comment>
<keyword evidence="6 12" id="KW-0812">Transmembrane</keyword>
<dbReference type="GO" id="GO:0005886">
    <property type="term" value="C:plasma membrane"/>
    <property type="evidence" value="ECO:0007669"/>
    <property type="project" value="UniProtKB-SubCell"/>
</dbReference>
<evidence type="ECO:0000256" key="1">
    <source>
        <dbReference type="ARBA" id="ARBA00004651"/>
    </source>
</evidence>
<keyword evidence="9 12" id="KW-1133">Transmembrane helix</keyword>
<evidence type="ECO:0000256" key="11">
    <source>
        <dbReference type="ARBA" id="ARBA00023225"/>
    </source>
</evidence>
<dbReference type="AlphaFoldDB" id="A0A6I6DET6"/>
<accession>A0A6I6DET6</accession>
<dbReference type="InterPro" id="IPR029025">
    <property type="entry name" value="T3SS_substrate_exporter_C"/>
</dbReference>
<reference evidence="14" key="1">
    <citation type="journal article" date="2019" name="Microbiology">
        <title>Complete Genome Sequence of an Uncultured Bacterium of the Candidate Phylum Bipolaricaulota.</title>
        <authorList>
            <person name="Kadnikov V.V."/>
            <person name="Mardanov A.V."/>
            <person name="Beletsky A.V."/>
            <person name="Frank Y.A."/>
            <person name="Karnachuk O.V."/>
            <person name="Ravin N.V."/>
        </authorList>
    </citation>
    <scope>NUCLEOTIDE SEQUENCE [LARGE SCALE GENOMIC DNA]</scope>
</reference>
<feature type="transmembrane region" description="Helical" evidence="12">
    <location>
        <begin position="163"/>
        <end position="184"/>
    </location>
</feature>
<protein>
    <recommendedName>
        <fullName evidence="3 12">Flagellar biosynthetic protein FlhB</fullName>
    </recommendedName>
</protein>
<dbReference type="EMBL" id="CP046457">
    <property type="protein sequence ID" value="QGT99182.1"/>
    <property type="molecule type" value="Genomic_DNA"/>
</dbReference>
<feature type="transmembrane region" description="Helical" evidence="12">
    <location>
        <begin position="90"/>
        <end position="120"/>
    </location>
</feature>
<sequence>MEVNKYFLLDLQLFAEGDTGEKTEKATPRRREEARKKGQVFKSNDLNSAIILVAGATVVFLTFPYMIDNVKEFTTFYLLERTNHEFTNEYVYFLLIEVLILLAKTLFPIFLTTFVTALIINYLQVGFIFSGEPLKPKLERLNPVKGFQRIFSKRALVELFKSLVKVITIGFIVYTTIMKYFYIFPRFVDMELIATIRIISIILFEIALKAALVFIIIGILDFLYQMYEYEKSLKMSKHDVKQEHKQTEGDPLIRSKQRQIQREAAMKRMMSEVPDADVIITNPTHFAVALKYQISDMDAPIIIAKGQDFIALRIREIGAQHDIAIVENPSLARTLFYNAEIGDEVPEDLYQAVAEVLAFVYKQKKIVL</sequence>
<comment type="similarity">
    <text evidence="2 12">Belongs to the type III secretion exporter family.</text>
</comment>
<dbReference type="PANTHER" id="PTHR30531">
    <property type="entry name" value="FLAGELLAR BIOSYNTHETIC PROTEIN FLHB"/>
    <property type="match status" value="1"/>
</dbReference>
<dbReference type="Gene3D" id="6.10.250.2080">
    <property type="match status" value="1"/>
</dbReference>
<keyword evidence="14" id="KW-1185">Reference proteome</keyword>
<keyword evidence="5 12" id="KW-1003">Cell membrane</keyword>
<keyword evidence="10 12" id="KW-0472">Membrane</keyword>
<dbReference type="SUPFAM" id="SSF160544">
    <property type="entry name" value="EscU C-terminal domain-like"/>
    <property type="match status" value="1"/>
</dbReference>
<dbReference type="PRINTS" id="PR00950">
    <property type="entry name" value="TYPE3IMSPROT"/>
</dbReference>
<evidence type="ECO:0000256" key="10">
    <source>
        <dbReference type="ARBA" id="ARBA00023136"/>
    </source>
</evidence>
<dbReference type="Pfam" id="PF01312">
    <property type="entry name" value="Bac_export_2"/>
    <property type="match status" value="1"/>
</dbReference>
<dbReference type="PANTHER" id="PTHR30531:SF12">
    <property type="entry name" value="FLAGELLAR BIOSYNTHETIC PROTEIN FLHB"/>
    <property type="match status" value="1"/>
</dbReference>
<evidence type="ECO:0000256" key="7">
    <source>
        <dbReference type="ARBA" id="ARBA00022795"/>
    </source>
</evidence>
<proteinExistence type="inferred from homology"/>
<comment type="function">
    <text evidence="12">Required for formation of the rod structure in the basal body of the flagellar apparatus. Together with FliI and FliH, may constitute the export apparatus of flagellin.</text>
</comment>
<evidence type="ECO:0000313" key="14">
    <source>
        <dbReference type="Proteomes" id="UP000426444"/>
    </source>
</evidence>
<organism evidence="13 14">
    <name type="scientific">Candidatus Syntrophocurvum alkaliphilum</name>
    <dbReference type="NCBI Taxonomy" id="2293317"/>
    <lineage>
        <taxon>Bacteria</taxon>
        <taxon>Bacillati</taxon>
        <taxon>Bacillota</taxon>
        <taxon>Clostridia</taxon>
        <taxon>Eubacteriales</taxon>
        <taxon>Syntrophomonadaceae</taxon>
        <taxon>Candidatus Syntrophocurvum</taxon>
    </lineage>
</organism>
<feature type="transmembrane region" description="Helical" evidence="12">
    <location>
        <begin position="46"/>
        <end position="67"/>
    </location>
</feature>
<keyword evidence="13" id="KW-0282">Flagellum</keyword>
<keyword evidence="13" id="KW-0966">Cell projection</keyword>